<dbReference type="PANTHER" id="PTHR42718:SF39">
    <property type="entry name" value="ACTINORHODIN TRANSPORTER-RELATED"/>
    <property type="match status" value="1"/>
</dbReference>
<evidence type="ECO:0000256" key="2">
    <source>
        <dbReference type="ARBA" id="ARBA00022692"/>
    </source>
</evidence>
<dbReference type="GO" id="GO:0022857">
    <property type="term" value="F:transmembrane transporter activity"/>
    <property type="evidence" value="ECO:0007669"/>
    <property type="project" value="InterPro"/>
</dbReference>
<dbReference type="EMBL" id="NIGF01000001">
    <property type="protein sequence ID" value="PQV65437.1"/>
    <property type="molecule type" value="Genomic_DNA"/>
</dbReference>
<keyword evidence="2 5" id="KW-0812">Transmembrane</keyword>
<dbReference type="Proteomes" id="UP000237684">
    <property type="component" value="Unassembled WGS sequence"/>
</dbReference>
<feature type="transmembrane region" description="Helical" evidence="5">
    <location>
        <begin position="181"/>
        <end position="199"/>
    </location>
</feature>
<dbReference type="Pfam" id="PF07690">
    <property type="entry name" value="MFS_1"/>
    <property type="match status" value="1"/>
</dbReference>
<evidence type="ECO:0000256" key="4">
    <source>
        <dbReference type="ARBA" id="ARBA00023136"/>
    </source>
</evidence>
<dbReference type="OrthoDB" id="9807274at2"/>
<feature type="transmembrane region" description="Helical" evidence="5">
    <location>
        <begin position="319"/>
        <end position="340"/>
    </location>
</feature>
<protein>
    <submittedName>
        <fullName evidence="7">Drug resistance transporter, EmrB/QacA subfamily</fullName>
    </submittedName>
</protein>
<dbReference type="GO" id="GO:0016020">
    <property type="term" value="C:membrane"/>
    <property type="evidence" value="ECO:0007669"/>
    <property type="project" value="UniProtKB-SubCell"/>
</dbReference>
<feature type="transmembrane region" description="Helical" evidence="5">
    <location>
        <begin position="146"/>
        <end position="169"/>
    </location>
</feature>
<dbReference type="Gene3D" id="1.20.1720.10">
    <property type="entry name" value="Multidrug resistance protein D"/>
    <property type="match status" value="1"/>
</dbReference>
<evidence type="ECO:0000259" key="6">
    <source>
        <dbReference type="PROSITE" id="PS50850"/>
    </source>
</evidence>
<evidence type="ECO:0000256" key="5">
    <source>
        <dbReference type="SAM" id="Phobius"/>
    </source>
</evidence>
<name>A0A2S8SXB2_9BACT</name>
<feature type="transmembrane region" description="Helical" evidence="5">
    <location>
        <begin position="451"/>
        <end position="470"/>
    </location>
</feature>
<organism evidence="7 8">
    <name type="scientific">Abditibacterium utsteinense</name>
    <dbReference type="NCBI Taxonomy" id="1960156"/>
    <lineage>
        <taxon>Bacteria</taxon>
        <taxon>Pseudomonadati</taxon>
        <taxon>Abditibacteriota</taxon>
        <taxon>Abditibacteriia</taxon>
        <taxon>Abditibacteriales</taxon>
        <taxon>Abditibacteriaceae</taxon>
        <taxon>Abditibacterium</taxon>
    </lineage>
</organism>
<evidence type="ECO:0000256" key="3">
    <source>
        <dbReference type="ARBA" id="ARBA00022989"/>
    </source>
</evidence>
<feature type="transmembrane region" description="Helical" evidence="5">
    <location>
        <begin position="418"/>
        <end position="439"/>
    </location>
</feature>
<feature type="transmembrane region" description="Helical" evidence="5">
    <location>
        <begin position="237"/>
        <end position="257"/>
    </location>
</feature>
<feature type="transmembrane region" description="Helical" evidence="5">
    <location>
        <begin position="375"/>
        <end position="397"/>
    </location>
</feature>
<dbReference type="InterPro" id="IPR011701">
    <property type="entry name" value="MFS"/>
</dbReference>
<feature type="domain" description="Major facilitator superfamily (MFS) profile" evidence="6">
    <location>
        <begin position="22"/>
        <end position="469"/>
    </location>
</feature>
<feature type="transmembrane region" description="Helical" evidence="5">
    <location>
        <begin position="211"/>
        <end position="231"/>
    </location>
</feature>
<keyword evidence="3 5" id="KW-1133">Transmembrane helix</keyword>
<dbReference type="SUPFAM" id="SSF103473">
    <property type="entry name" value="MFS general substrate transporter"/>
    <property type="match status" value="1"/>
</dbReference>
<keyword evidence="4 5" id="KW-0472">Membrane</keyword>
<dbReference type="PRINTS" id="PR01036">
    <property type="entry name" value="TCRTETB"/>
</dbReference>
<evidence type="ECO:0000313" key="8">
    <source>
        <dbReference type="Proteomes" id="UP000237684"/>
    </source>
</evidence>
<feature type="transmembrane region" description="Helical" evidence="5">
    <location>
        <begin position="56"/>
        <end position="76"/>
    </location>
</feature>
<dbReference type="CDD" id="cd17321">
    <property type="entry name" value="MFS_MMR_MDR_like"/>
    <property type="match status" value="1"/>
</dbReference>
<dbReference type="Gene3D" id="1.20.1250.20">
    <property type="entry name" value="MFS general substrate transporter like domains"/>
    <property type="match status" value="1"/>
</dbReference>
<accession>A0A2S8SXB2</accession>
<comment type="subcellular location">
    <subcellularLocation>
        <location evidence="1">Membrane</location>
        <topology evidence="1">Multi-pass membrane protein</topology>
    </subcellularLocation>
</comment>
<dbReference type="InterPro" id="IPR020846">
    <property type="entry name" value="MFS_dom"/>
</dbReference>
<proteinExistence type="predicted"/>
<keyword evidence="8" id="KW-1185">Reference proteome</keyword>
<evidence type="ECO:0000313" key="7">
    <source>
        <dbReference type="EMBL" id="PQV65437.1"/>
    </source>
</evidence>
<dbReference type="InParanoid" id="A0A2S8SXB2"/>
<evidence type="ECO:0000256" key="1">
    <source>
        <dbReference type="ARBA" id="ARBA00004141"/>
    </source>
</evidence>
<dbReference type="PROSITE" id="PS50850">
    <property type="entry name" value="MFS"/>
    <property type="match status" value="1"/>
</dbReference>
<sequence length="491" mass="52178">MTSTPFQPKNATYTPDPKRWIAFAVILSATLLGVLDFLIVNLALPSIKKTIGATDAQVQLTVAVYGLSFAVCLITGGRLGDLFGRRRIFQIGMAGFTFSSALCGFSQTPAQLVGFRVIQGAFAALMSPQVLATIQVTFQGVERDKATGYVGATVGVGSFLGNVLGGWLVSANLFGLEWRPIFFVNVPIGIIALVLSAYFVRESKSERAQKLDVAGALISGAGLFALIFPIAEGRQRGWPAWCFLLLGVSAIIGFWFFQFEKNLAKRGGSPLVSLDLFENKAYGRGLASILLLFCGVSSFSFVMGQFLQRGLKMSPEGAGIVFGALSLSFLISSLGAVKLVARIGPKVLLVGLTILQFGQLAVIVMVLIWKGNLNGFWLMPVFFVYGLGQGLTVPQVIRQTMNTVTSENAGAGSGVLSTVQQIAFSLGVSLIGGVFFSIADQGGSPDAFARGLVIAFGLNFVFVLVARVLVAKNLKLNGNTSLNNEPVILEA</sequence>
<feature type="transmembrane region" description="Helical" evidence="5">
    <location>
        <begin position="20"/>
        <end position="44"/>
    </location>
</feature>
<reference evidence="7 8" key="1">
    <citation type="journal article" date="2018" name="Syst. Appl. Microbiol.">
        <title>Abditibacterium utsteinense sp. nov., the first cultivated member of candidate phylum FBP, isolated from ice-free Antarctic soil samples.</title>
        <authorList>
            <person name="Tahon G."/>
            <person name="Tytgat B."/>
            <person name="Lebbe L."/>
            <person name="Carlier A."/>
            <person name="Willems A."/>
        </authorList>
    </citation>
    <scope>NUCLEOTIDE SEQUENCE [LARGE SCALE GENOMIC DNA]</scope>
    <source>
        <strain evidence="7 8">LMG 29911</strain>
    </source>
</reference>
<dbReference type="RefSeq" id="WP_157947473.1">
    <property type="nucleotide sequence ID" value="NZ_NIGF01000001.1"/>
</dbReference>
<comment type="caution">
    <text evidence="7">The sequence shown here is derived from an EMBL/GenBank/DDBJ whole genome shotgun (WGS) entry which is preliminary data.</text>
</comment>
<gene>
    <name evidence="7" type="ORF">B1R32_101179</name>
</gene>
<dbReference type="PANTHER" id="PTHR42718">
    <property type="entry name" value="MAJOR FACILITATOR SUPERFAMILY MULTIDRUG TRANSPORTER MFSC"/>
    <property type="match status" value="1"/>
</dbReference>
<dbReference type="InterPro" id="IPR036259">
    <property type="entry name" value="MFS_trans_sf"/>
</dbReference>
<feature type="transmembrane region" description="Helical" evidence="5">
    <location>
        <begin position="347"/>
        <end position="369"/>
    </location>
</feature>
<feature type="transmembrane region" description="Helical" evidence="5">
    <location>
        <begin position="286"/>
        <end position="307"/>
    </location>
</feature>
<dbReference type="AlphaFoldDB" id="A0A2S8SXB2"/>